<feature type="transmembrane region" description="Helical" evidence="6">
    <location>
        <begin position="205"/>
        <end position="223"/>
    </location>
</feature>
<evidence type="ECO:0000256" key="4">
    <source>
        <dbReference type="ARBA" id="ARBA00022989"/>
    </source>
</evidence>
<dbReference type="PANTHER" id="PTHR32322:SF2">
    <property type="entry name" value="EAMA DOMAIN-CONTAINING PROTEIN"/>
    <property type="match status" value="1"/>
</dbReference>
<comment type="caution">
    <text evidence="8">The sequence shown here is derived from an EMBL/GenBank/DDBJ whole genome shotgun (WGS) entry which is preliminary data.</text>
</comment>
<dbReference type="PANTHER" id="PTHR32322">
    <property type="entry name" value="INNER MEMBRANE TRANSPORTER"/>
    <property type="match status" value="1"/>
</dbReference>
<evidence type="ECO:0000256" key="2">
    <source>
        <dbReference type="ARBA" id="ARBA00007362"/>
    </source>
</evidence>
<evidence type="ECO:0000256" key="3">
    <source>
        <dbReference type="ARBA" id="ARBA00022692"/>
    </source>
</evidence>
<keyword evidence="4 6" id="KW-1133">Transmembrane helix</keyword>
<dbReference type="InterPro" id="IPR050638">
    <property type="entry name" value="AA-Vitamin_Transporters"/>
</dbReference>
<keyword evidence="3 6" id="KW-0812">Transmembrane</keyword>
<dbReference type="AlphaFoldDB" id="A0A7W9JJM9"/>
<keyword evidence="9" id="KW-1185">Reference proteome</keyword>
<keyword evidence="5 6" id="KW-0472">Membrane</keyword>
<evidence type="ECO:0000313" key="8">
    <source>
        <dbReference type="EMBL" id="MBB5849153.1"/>
    </source>
</evidence>
<dbReference type="GO" id="GO:0016020">
    <property type="term" value="C:membrane"/>
    <property type="evidence" value="ECO:0007669"/>
    <property type="project" value="UniProtKB-SubCell"/>
</dbReference>
<dbReference type="Pfam" id="PF00892">
    <property type="entry name" value="EamA"/>
    <property type="match status" value="1"/>
</dbReference>
<evidence type="ECO:0000313" key="9">
    <source>
        <dbReference type="Proteomes" id="UP000567246"/>
    </source>
</evidence>
<name>A0A7W9JJM9_9MICC</name>
<dbReference type="InterPro" id="IPR000620">
    <property type="entry name" value="EamA_dom"/>
</dbReference>
<feature type="transmembrane region" description="Helical" evidence="6">
    <location>
        <begin position="235"/>
        <end position="254"/>
    </location>
</feature>
<evidence type="ECO:0000256" key="1">
    <source>
        <dbReference type="ARBA" id="ARBA00004141"/>
    </source>
</evidence>
<feature type="transmembrane region" description="Helical" evidence="6">
    <location>
        <begin position="34"/>
        <end position="51"/>
    </location>
</feature>
<dbReference type="EMBL" id="JACHMW010000001">
    <property type="protein sequence ID" value="MBB5849153.1"/>
    <property type="molecule type" value="Genomic_DNA"/>
</dbReference>
<comment type="subcellular location">
    <subcellularLocation>
        <location evidence="1">Membrane</location>
        <topology evidence="1">Multi-pass membrane protein</topology>
    </subcellularLocation>
</comment>
<feature type="transmembrane region" description="Helical" evidence="6">
    <location>
        <begin position="115"/>
        <end position="133"/>
    </location>
</feature>
<dbReference type="Proteomes" id="UP000567246">
    <property type="component" value="Unassembled WGS sequence"/>
</dbReference>
<dbReference type="InterPro" id="IPR037185">
    <property type="entry name" value="EmrE-like"/>
</dbReference>
<comment type="similarity">
    <text evidence="2">Belongs to the EamA transporter family.</text>
</comment>
<sequence length="295" mass="30279">MRLIPLVLLSLLCQQLGASVAGLMFGTTGPAGMVALRLAFSALVLLVLTRPRMRTLAGLSRRGWVAVVMLGVTMAGMNLLIYAAFDRIPQGVAVTFEVLGPLALSVLANRRWLSVVWAALAFAGIALLGRDGFSAGMDGAGLDPLGVAFALAAAACWAGFILANRHAGTHLPGMQGLALAMVVGSAVAVPVGAADAGPVLLEPWVLAVGLGVALLSSSIPYGIEMQVLRTMPTGLFSLITCLSPVVAALTAWAVRGQRLAVLDLVGMGLVVLACAAAVWAAERAARPSRRAPRAS</sequence>
<feature type="transmembrane region" description="Helical" evidence="6">
    <location>
        <begin position="63"/>
        <end position="85"/>
    </location>
</feature>
<gene>
    <name evidence="8" type="ORF">HDA33_001717</name>
</gene>
<proteinExistence type="inferred from homology"/>
<evidence type="ECO:0000256" key="5">
    <source>
        <dbReference type="ARBA" id="ARBA00023136"/>
    </source>
</evidence>
<reference evidence="8 9" key="1">
    <citation type="submission" date="2020-08" db="EMBL/GenBank/DDBJ databases">
        <title>Sequencing the genomes of 1000 actinobacteria strains.</title>
        <authorList>
            <person name="Klenk H.-P."/>
        </authorList>
    </citation>
    <scope>NUCLEOTIDE SEQUENCE [LARGE SCALE GENOMIC DNA]</scope>
    <source>
        <strain evidence="8 9">DSM 17945</strain>
    </source>
</reference>
<evidence type="ECO:0000259" key="7">
    <source>
        <dbReference type="Pfam" id="PF00892"/>
    </source>
</evidence>
<feature type="transmembrane region" description="Helical" evidence="6">
    <location>
        <begin position="91"/>
        <end position="108"/>
    </location>
</feature>
<dbReference type="RefSeq" id="WP_184172567.1">
    <property type="nucleotide sequence ID" value="NZ_BAABAG010000014.1"/>
</dbReference>
<organism evidence="8 9">
    <name type="scientific">Micrococcus endophyticus</name>
    <dbReference type="NCBI Taxonomy" id="455343"/>
    <lineage>
        <taxon>Bacteria</taxon>
        <taxon>Bacillati</taxon>
        <taxon>Actinomycetota</taxon>
        <taxon>Actinomycetes</taxon>
        <taxon>Micrococcales</taxon>
        <taxon>Micrococcaceae</taxon>
        <taxon>Micrococcus</taxon>
    </lineage>
</organism>
<feature type="transmembrane region" description="Helical" evidence="6">
    <location>
        <begin position="176"/>
        <end position="193"/>
    </location>
</feature>
<feature type="transmembrane region" description="Helical" evidence="6">
    <location>
        <begin position="145"/>
        <end position="164"/>
    </location>
</feature>
<feature type="transmembrane region" description="Helical" evidence="6">
    <location>
        <begin position="260"/>
        <end position="281"/>
    </location>
</feature>
<dbReference type="SUPFAM" id="SSF103481">
    <property type="entry name" value="Multidrug resistance efflux transporter EmrE"/>
    <property type="match status" value="2"/>
</dbReference>
<accession>A0A7W9JJM9</accession>
<evidence type="ECO:0000256" key="6">
    <source>
        <dbReference type="SAM" id="Phobius"/>
    </source>
</evidence>
<feature type="domain" description="EamA" evidence="7">
    <location>
        <begin position="145"/>
        <end position="276"/>
    </location>
</feature>
<protein>
    <submittedName>
        <fullName evidence="8">Inner membrane transporter RhtA</fullName>
    </submittedName>
</protein>